<proteinExistence type="predicted"/>
<accession>A0A831VVV5</accession>
<comment type="caution">
    <text evidence="1">The sequence shown here is derived from an EMBL/GenBank/DDBJ whole genome shotgun (WGS) entry which is preliminary data.</text>
</comment>
<dbReference type="AlphaFoldDB" id="A0A831VVV5"/>
<sequence length="26" mass="3109">MLQLYGMAEDDVDFGYCSTQYKMRSR</sequence>
<evidence type="ECO:0000313" key="1">
    <source>
        <dbReference type="EMBL" id="HEA53338.1"/>
    </source>
</evidence>
<protein>
    <submittedName>
        <fullName evidence="1">Uncharacterized protein</fullName>
    </submittedName>
</protein>
<name>A0A831VVV5_9GAMM</name>
<dbReference type="Proteomes" id="UP000885748">
    <property type="component" value="Unassembled WGS sequence"/>
</dbReference>
<gene>
    <name evidence="1" type="ORF">ENI00_13680</name>
</gene>
<dbReference type="EMBL" id="DRGY01000107">
    <property type="protein sequence ID" value="HEA53338.1"/>
    <property type="molecule type" value="Genomic_DNA"/>
</dbReference>
<organism evidence="1">
    <name type="scientific">Marinobacter antarcticus</name>
    <dbReference type="NCBI Taxonomy" id="564117"/>
    <lineage>
        <taxon>Bacteria</taxon>
        <taxon>Pseudomonadati</taxon>
        <taxon>Pseudomonadota</taxon>
        <taxon>Gammaproteobacteria</taxon>
        <taxon>Pseudomonadales</taxon>
        <taxon>Marinobacteraceae</taxon>
        <taxon>Marinobacter</taxon>
    </lineage>
</organism>
<reference evidence="1" key="1">
    <citation type="journal article" date="2020" name="mSystems">
        <title>Genome- and Community-Level Interaction Insights into Carbon Utilization and Element Cycling Functions of Hydrothermarchaeota in Hydrothermal Sediment.</title>
        <authorList>
            <person name="Zhou Z."/>
            <person name="Liu Y."/>
            <person name="Xu W."/>
            <person name="Pan J."/>
            <person name="Luo Z.H."/>
            <person name="Li M."/>
        </authorList>
    </citation>
    <scope>NUCLEOTIDE SEQUENCE [LARGE SCALE GENOMIC DNA]</scope>
    <source>
        <strain evidence="1">HyVt-357</strain>
    </source>
</reference>